<organism evidence="6">
    <name type="scientific">Talaromyces marneffei PM1</name>
    <dbReference type="NCBI Taxonomy" id="1077442"/>
    <lineage>
        <taxon>Eukaryota</taxon>
        <taxon>Fungi</taxon>
        <taxon>Dikarya</taxon>
        <taxon>Ascomycota</taxon>
        <taxon>Pezizomycotina</taxon>
        <taxon>Eurotiomycetes</taxon>
        <taxon>Eurotiomycetidae</taxon>
        <taxon>Eurotiales</taxon>
        <taxon>Trichocomaceae</taxon>
        <taxon>Talaromyces</taxon>
        <taxon>Talaromyces sect. Talaromyces</taxon>
    </lineage>
</organism>
<reference evidence="6" key="1">
    <citation type="journal article" date="2014" name="PLoS Genet.">
        <title>Signature Gene Expression Reveals Novel Clues to the Molecular Mechanisms of Dimorphic Transition in Penicillium marneffei.</title>
        <authorList>
            <person name="Yang E."/>
            <person name="Wang G."/>
            <person name="Cai J."/>
            <person name="Woo P.C."/>
            <person name="Lau S.K."/>
            <person name="Yuen K.-Y."/>
            <person name="Chow W.-N."/>
            <person name="Lin X."/>
        </authorList>
    </citation>
    <scope>NUCLEOTIDE SEQUENCE [LARGE SCALE GENOMIC DNA]</scope>
    <source>
        <strain evidence="6">PM1</strain>
    </source>
</reference>
<dbReference type="EMBL" id="JPOX01000002">
    <property type="protein sequence ID" value="KFX52619.1"/>
    <property type="molecule type" value="Genomic_DNA"/>
</dbReference>
<comment type="cofactor">
    <cofactor evidence="1">
        <name>pyridoxal 5'-phosphate</name>
        <dbReference type="ChEBI" id="CHEBI:597326"/>
    </cofactor>
</comment>
<dbReference type="HOGENOM" id="CLU_493616_0_0_1"/>
<dbReference type="GO" id="GO:0008270">
    <property type="term" value="F:zinc ion binding"/>
    <property type="evidence" value="ECO:0007669"/>
    <property type="project" value="InterPro"/>
</dbReference>
<dbReference type="InterPro" id="IPR043132">
    <property type="entry name" value="BCAT-like_C"/>
</dbReference>
<name>A0A093Y567_TALMA</name>
<dbReference type="SUPFAM" id="SSF56752">
    <property type="entry name" value="D-aminoacid aminotransferase-like PLP-dependent enzymes"/>
    <property type="match status" value="1"/>
</dbReference>
<dbReference type="Pfam" id="PF04082">
    <property type="entry name" value="Fungal_trans"/>
    <property type="match status" value="1"/>
</dbReference>
<dbReference type="GO" id="GO:0046394">
    <property type="term" value="P:carboxylic acid biosynthetic process"/>
    <property type="evidence" value="ECO:0007669"/>
    <property type="project" value="UniProtKB-ARBA"/>
</dbReference>
<evidence type="ECO:0000256" key="1">
    <source>
        <dbReference type="ARBA" id="ARBA00001933"/>
    </source>
</evidence>
<evidence type="ECO:0000256" key="2">
    <source>
        <dbReference type="ARBA" id="ARBA00009320"/>
    </source>
</evidence>
<dbReference type="InterPro" id="IPR050571">
    <property type="entry name" value="Class-IV_PLP-Dep_Aminotrnsfr"/>
</dbReference>
<dbReference type="AlphaFoldDB" id="A0A093Y567"/>
<evidence type="ECO:0000313" key="6">
    <source>
        <dbReference type="EMBL" id="KFX52618.1"/>
    </source>
</evidence>
<evidence type="ECO:0000259" key="5">
    <source>
        <dbReference type="Pfam" id="PF04082"/>
    </source>
</evidence>
<dbReference type="eggNOG" id="KOG0975">
    <property type="taxonomic scope" value="Eukaryota"/>
</dbReference>
<dbReference type="EMBL" id="JPOX01000002">
    <property type="protein sequence ID" value="KFX52618.1"/>
    <property type="molecule type" value="Genomic_DNA"/>
</dbReference>
<dbReference type="InterPro" id="IPR001544">
    <property type="entry name" value="Aminotrans_IV"/>
</dbReference>
<dbReference type="InterPro" id="IPR036038">
    <property type="entry name" value="Aminotransferase-like"/>
</dbReference>
<feature type="domain" description="Xylanolytic transcriptional activator regulatory" evidence="5">
    <location>
        <begin position="432"/>
        <end position="538"/>
    </location>
</feature>
<dbReference type="GO" id="GO:0003677">
    <property type="term" value="F:DNA binding"/>
    <property type="evidence" value="ECO:0007669"/>
    <property type="project" value="InterPro"/>
</dbReference>
<dbReference type="PANTHER" id="PTHR42743:SF11">
    <property type="entry name" value="AMINODEOXYCHORISMATE LYASE"/>
    <property type="match status" value="1"/>
</dbReference>
<comment type="similarity">
    <text evidence="2">Belongs to the class-IV pyridoxal-phosphate-dependent aminotransferase family.</text>
</comment>
<keyword evidence="4" id="KW-0539">Nucleus</keyword>
<evidence type="ECO:0000256" key="4">
    <source>
        <dbReference type="ARBA" id="ARBA00023242"/>
    </source>
</evidence>
<dbReference type="Gene3D" id="3.20.10.10">
    <property type="entry name" value="D-amino Acid Aminotransferase, subunit A, domain 2"/>
    <property type="match status" value="1"/>
</dbReference>
<dbReference type="InterPro" id="IPR007219">
    <property type="entry name" value="XnlR_reg_dom"/>
</dbReference>
<dbReference type="CDD" id="cd12148">
    <property type="entry name" value="fungal_TF_MHR"/>
    <property type="match status" value="1"/>
</dbReference>
<dbReference type="FunFam" id="3.20.10.10:FF:000002">
    <property type="entry name" value="D-alanine aminotransferase"/>
    <property type="match status" value="1"/>
</dbReference>
<dbReference type="InterPro" id="IPR043131">
    <property type="entry name" value="BCAT-like_N"/>
</dbReference>
<accession>A0A093Y567</accession>
<dbReference type="Pfam" id="PF01063">
    <property type="entry name" value="Aminotran_4"/>
    <property type="match status" value="1"/>
</dbReference>
<proteinExistence type="inferred from homology"/>
<keyword evidence="6" id="KW-0808">Transferase</keyword>
<keyword evidence="6" id="KW-0032">Aminotransferase</keyword>
<comment type="caution">
    <text evidence="6">The sequence shown here is derived from an EMBL/GenBank/DDBJ whole genome shotgun (WGS) entry which is preliminary data.</text>
</comment>
<dbReference type="GO" id="GO:0008652">
    <property type="term" value="P:amino acid biosynthetic process"/>
    <property type="evidence" value="ECO:0007669"/>
    <property type="project" value="UniProtKB-ARBA"/>
</dbReference>
<protein>
    <submittedName>
        <fullName evidence="6">Putative branched-chain-amino-acid aminotransferase</fullName>
    </submittedName>
</protein>
<dbReference type="PANTHER" id="PTHR42743">
    <property type="entry name" value="AMINO-ACID AMINOTRANSFERASE"/>
    <property type="match status" value="1"/>
</dbReference>
<sequence length="552" mass="61896">MRGANEKSFSGFLARTDNAKIGIRYGVSGQFQLVPRNEAKVSVFDSNFLIGDGIWEGLRVYNGRVQFCREHIDRLFQSAKAMAMNLGLPKRELVGLIHKTIDGNSMQNDNDVHVRLVVSRGLKSTPYQNPSVNIGLPLIVIIPEHKAAEPNAKAKGLRLVTSHIRRGYPDTKDEMWNHISKATDLQACIGANVVGADEALVLDPHGFVKTCNSTNFFIVRQGEVWAPTRAYQMQGITRQKTIDLCQSNGIPVKEVDFTVTEAYGADEAFVTGTFPSYIYVFEIDGRVIGEGKRGPVTERSLREKIQRLEARLCLSQADPRQHLSEPTGDFQNEIYLHQTVDQEDDVENIHTFADKVGNLVVGGLDTPWMQYVGSASGTTFSKILFHQIHALLLDGIVSQSFGSGEHGLRSDPLTTIQAGLPNRRTAEYLLARFVGRVHVYWPIIHLPSLRGWFTDAYTMPRELSNYQKCIIFLVLALGTHASKEDPLYKKLLDVNTPTEYLSAAFRYYEHVSDTPNLQILQILNLLTLCMTFSGDIRHNYSLWQIRTTPDGD</sequence>
<dbReference type="Gene3D" id="3.30.470.10">
    <property type="match status" value="1"/>
</dbReference>
<keyword evidence="3" id="KW-0663">Pyridoxal phosphate</keyword>
<dbReference type="GO" id="GO:0006351">
    <property type="term" value="P:DNA-templated transcription"/>
    <property type="evidence" value="ECO:0007669"/>
    <property type="project" value="InterPro"/>
</dbReference>
<dbReference type="GO" id="GO:0008483">
    <property type="term" value="F:transaminase activity"/>
    <property type="evidence" value="ECO:0007669"/>
    <property type="project" value="UniProtKB-KW"/>
</dbReference>
<gene>
    <name evidence="6" type="ORF">GQ26_0020600</name>
</gene>
<evidence type="ECO:0000256" key="3">
    <source>
        <dbReference type="ARBA" id="ARBA00022898"/>
    </source>
</evidence>